<evidence type="ECO:0000256" key="5">
    <source>
        <dbReference type="ARBA" id="ARBA00023136"/>
    </source>
</evidence>
<evidence type="ECO:0000256" key="4">
    <source>
        <dbReference type="ARBA" id="ARBA00023040"/>
    </source>
</evidence>
<feature type="transmembrane region" description="Helical" evidence="8">
    <location>
        <begin position="248"/>
        <end position="266"/>
    </location>
</feature>
<evidence type="ECO:0000259" key="9">
    <source>
        <dbReference type="PROSITE" id="PS50262"/>
    </source>
</evidence>
<dbReference type="CTD" id="6748948"/>
<evidence type="ECO:0000256" key="3">
    <source>
        <dbReference type="ARBA" id="ARBA00022989"/>
    </source>
</evidence>
<dbReference type="eggNOG" id="KOG4219">
    <property type="taxonomic scope" value="Eukaryota"/>
</dbReference>
<dbReference type="Pfam" id="PF00001">
    <property type="entry name" value="7tm_1"/>
    <property type="match status" value="1"/>
</dbReference>
<evidence type="ECO:0000313" key="10">
    <source>
        <dbReference type="EMBL" id="EDV28531.1"/>
    </source>
</evidence>
<dbReference type="InParanoid" id="B3RJP0"/>
<dbReference type="GO" id="GO:0004930">
    <property type="term" value="F:G protein-coupled receptor activity"/>
    <property type="evidence" value="ECO:0000318"/>
    <property type="project" value="GO_Central"/>
</dbReference>
<dbReference type="Gene3D" id="1.20.1070.10">
    <property type="entry name" value="Rhodopsin 7-helix transmembrane proteins"/>
    <property type="match status" value="1"/>
</dbReference>
<evidence type="ECO:0000256" key="1">
    <source>
        <dbReference type="ARBA" id="ARBA00004141"/>
    </source>
</evidence>
<evidence type="ECO:0000256" key="8">
    <source>
        <dbReference type="SAM" id="Phobius"/>
    </source>
</evidence>
<feature type="transmembrane region" description="Helical" evidence="8">
    <location>
        <begin position="23"/>
        <end position="49"/>
    </location>
</feature>
<dbReference type="OrthoDB" id="5975336at2759"/>
<dbReference type="PRINTS" id="PR00237">
    <property type="entry name" value="GPCRRHODOPSN"/>
</dbReference>
<comment type="subcellular location">
    <subcellularLocation>
        <location evidence="1">Membrane</location>
        <topology evidence="1">Multi-pass membrane protein</topology>
    </subcellularLocation>
</comment>
<dbReference type="PROSITE" id="PS50262">
    <property type="entry name" value="G_PROTEIN_RECEP_F1_2"/>
    <property type="match status" value="1"/>
</dbReference>
<keyword evidence="4" id="KW-0297">G-protein coupled receptor</keyword>
<feature type="transmembrane region" description="Helical" evidence="8">
    <location>
        <begin position="140"/>
        <end position="160"/>
    </location>
</feature>
<dbReference type="EMBL" id="DS985241">
    <property type="protein sequence ID" value="EDV28531.1"/>
    <property type="molecule type" value="Genomic_DNA"/>
</dbReference>
<evidence type="ECO:0000256" key="6">
    <source>
        <dbReference type="ARBA" id="ARBA00023170"/>
    </source>
</evidence>
<gene>
    <name evidence="10" type="ORF">TRIADDRAFT_51534</name>
</gene>
<name>B3RJP0_TRIAD</name>
<keyword evidence="3 8" id="KW-1133">Transmembrane helix</keyword>
<dbReference type="PANTHER" id="PTHR45695">
    <property type="entry name" value="LEUCOKININ RECEPTOR-RELATED"/>
    <property type="match status" value="1"/>
</dbReference>
<dbReference type="GO" id="GO:0005886">
    <property type="term" value="C:plasma membrane"/>
    <property type="evidence" value="ECO:0000318"/>
    <property type="project" value="GO_Central"/>
</dbReference>
<dbReference type="OMA" id="INIMNRR"/>
<reference evidence="10 11" key="1">
    <citation type="journal article" date="2008" name="Nature">
        <title>The Trichoplax genome and the nature of placozoans.</title>
        <authorList>
            <person name="Srivastava M."/>
            <person name="Begovic E."/>
            <person name="Chapman J."/>
            <person name="Putnam N.H."/>
            <person name="Hellsten U."/>
            <person name="Kawashima T."/>
            <person name="Kuo A."/>
            <person name="Mitros T."/>
            <person name="Salamov A."/>
            <person name="Carpenter M.L."/>
            <person name="Signorovitch A.Y."/>
            <person name="Moreno M.A."/>
            <person name="Kamm K."/>
            <person name="Grimwood J."/>
            <person name="Schmutz J."/>
            <person name="Shapiro H."/>
            <person name="Grigoriev I.V."/>
            <person name="Buss L.W."/>
            <person name="Schierwater B."/>
            <person name="Dellaporta S.L."/>
            <person name="Rokhsar D.S."/>
        </authorList>
    </citation>
    <scope>NUCLEOTIDE SEQUENCE [LARGE SCALE GENOMIC DNA]</scope>
    <source>
        <strain evidence="10 11">Grell-BS-1999</strain>
    </source>
</reference>
<keyword evidence="5 8" id="KW-0472">Membrane</keyword>
<dbReference type="PhylomeDB" id="B3RJP0"/>
<accession>B3RJP0</accession>
<organism evidence="10 11">
    <name type="scientific">Trichoplax adhaerens</name>
    <name type="common">Trichoplax reptans</name>
    <dbReference type="NCBI Taxonomy" id="10228"/>
    <lineage>
        <taxon>Eukaryota</taxon>
        <taxon>Metazoa</taxon>
        <taxon>Placozoa</taxon>
        <taxon>Uniplacotomia</taxon>
        <taxon>Trichoplacea</taxon>
        <taxon>Trichoplacidae</taxon>
        <taxon>Trichoplax</taxon>
    </lineage>
</organism>
<dbReference type="InterPro" id="IPR017452">
    <property type="entry name" value="GPCR_Rhodpsn_7TM"/>
</dbReference>
<feature type="domain" description="G-protein coupled receptors family 1 profile" evidence="9">
    <location>
        <begin position="40"/>
        <end position="305"/>
    </location>
</feature>
<keyword evidence="6" id="KW-0675">Receptor</keyword>
<keyword evidence="11" id="KW-1185">Reference proteome</keyword>
<dbReference type="InterPro" id="IPR000276">
    <property type="entry name" value="GPCR_Rhodpsn"/>
</dbReference>
<keyword evidence="7" id="KW-0807">Transducer</keyword>
<dbReference type="HOGENOM" id="CLU_807350_0_0_1"/>
<sequence length="344" mass="39630">MTHQPNNTTSIPWMQFYVSHSSLVLLSVLYIITFIVAVIGNIILMGLAYQNMTGGLKTVTNIFICNLAFCDVLIACLVIPYRLSTYLFHRWPLGAFLCFILPVCEKVLFTVSIFQLLVISVIRYRAIIKPLSPILKINHSLAIVLLVWCLSLLGNIPLFIKLHTDMFYSKQFDFYGQPIILTRECRPKWNDSGLYPRFYYTTQNLMHGLPILASVIIYIAIFRDVQYLRNRHGSTANHPALRSHDLQTLRILVGILVMTIICWLPYTVITTVLMFTKLTGIQFILPLALCKWFAIFNTSHNPIICITSCQCYRLRFLYLIGRRDSYIIDQINIMNRRKSATSSI</sequence>
<dbReference type="STRING" id="10228.B3RJP0"/>
<protein>
    <recommendedName>
        <fullName evidence="9">G-protein coupled receptors family 1 profile domain-containing protein</fullName>
    </recommendedName>
</protein>
<dbReference type="RefSeq" id="XP_002107733.1">
    <property type="nucleotide sequence ID" value="XM_002107697.1"/>
</dbReference>
<feature type="transmembrane region" description="Helical" evidence="8">
    <location>
        <begin position="272"/>
        <end position="294"/>
    </location>
</feature>
<dbReference type="PANTHER" id="PTHR45695:SF9">
    <property type="entry name" value="LEUCOKININ RECEPTOR"/>
    <property type="match status" value="1"/>
</dbReference>
<dbReference type="SUPFAM" id="SSF81321">
    <property type="entry name" value="Family A G protein-coupled receptor-like"/>
    <property type="match status" value="1"/>
</dbReference>
<dbReference type="GO" id="GO:0007186">
    <property type="term" value="P:G protein-coupled receptor signaling pathway"/>
    <property type="evidence" value="ECO:0000318"/>
    <property type="project" value="GO_Central"/>
</dbReference>
<evidence type="ECO:0000256" key="2">
    <source>
        <dbReference type="ARBA" id="ARBA00022692"/>
    </source>
</evidence>
<feature type="transmembrane region" description="Helical" evidence="8">
    <location>
        <begin position="61"/>
        <end position="81"/>
    </location>
</feature>
<dbReference type="AlphaFoldDB" id="B3RJP0"/>
<keyword evidence="2 8" id="KW-0812">Transmembrane</keyword>
<feature type="transmembrane region" description="Helical" evidence="8">
    <location>
        <begin position="93"/>
        <end position="119"/>
    </location>
</feature>
<evidence type="ECO:0000256" key="7">
    <source>
        <dbReference type="ARBA" id="ARBA00023224"/>
    </source>
</evidence>
<dbReference type="Proteomes" id="UP000009022">
    <property type="component" value="Unassembled WGS sequence"/>
</dbReference>
<proteinExistence type="predicted"/>
<feature type="transmembrane region" description="Helical" evidence="8">
    <location>
        <begin position="205"/>
        <end position="222"/>
    </location>
</feature>
<dbReference type="GeneID" id="6748948"/>
<dbReference type="CDD" id="cd00637">
    <property type="entry name" value="7tm_classA_rhodopsin-like"/>
    <property type="match status" value="1"/>
</dbReference>
<dbReference type="KEGG" id="tad:TRIADDRAFT_51534"/>
<evidence type="ECO:0000313" key="11">
    <source>
        <dbReference type="Proteomes" id="UP000009022"/>
    </source>
</evidence>